<dbReference type="WBParaSite" id="maker-unitig_44785-snap-gene-0.2-mRNA-1">
    <property type="protein sequence ID" value="maker-unitig_44785-snap-gene-0.2-mRNA-1"/>
    <property type="gene ID" value="maker-unitig_44785-snap-gene-0.2"/>
</dbReference>
<evidence type="ECO:0000256" key="1">
    <source>
        <dbReference type="SAM" id="MobiDB-lite"/>
    </source>
</evidence>
<reference evidence="3" key="1">
    <citation type="submission" date="2016-11" db="UniProtKB">
        <authorList>
            <consortium name="WormBaseParasite"/>
        </authorList>
    </citation>
    <scope>IDENTIFICATION</scope>
</reference>
<keyword evidence="2" id="KW-1185">Reference proteome</keyword>
<feature type="region of interest" description="Disordered" evidence="1">
    <location>
        <begin position="73"/>
        <end position="103"/>
    </location>
</feature>
<name>A0A1I8FQW9_9PLAT</name>
<organism evidence="2 3">
    <name type="scientific">Macrostomum lignano</name>
    <dbReference type="NCBI Taxonomy" id="282301"/>
    <lineage>
        <taxon>Eukaryota</taxon>
        <taxon>Metazoa</taxon>
        <taxon>Spiralia</taxon>
        <taxon>Lophotrochozoa</taxon>
        <taxon>Platyhelminthes</taxon>
        <taxon>Rhabditophora</taxon>
        <taxon>Macrostomorpha</taxon>
        <taxon>Macrostomida</taxon>
        <taxon>Macrostomidae</taxon>
        <taxon>Macrostomum</taxon>
    </lineage>
</organism>
<feature type="compositionally biased region" description="Basic residues" evidence="1">
    <location>
        <begin position="80"/>
        <end position="89"/>
    </location>
</feature>
<dbReference type="Proteomes" id="UP000095280">
    <property type="component" value="Unplaced"/>
</dbReference>
<evidence type="ECO:0000313" key="3">
    <source>
        <dbReference type="WBParaSite" id="maker-unitig_44785-snap-gene-0.2-mRNA-1"/>
    </source>
</evidence>
<accession>A0A1I8FQW9</accession>
<evidence type="ECO:0000313" key="2">
    <source>
        <dbReference type="Proteomes" id="UP000095280"/>
    </source>
</evidence>
<dbReference type="AlphaFoldDB" id="A0A1I8FQW9"/>
<protein>
    <submittedName>
        <fullName evidence="3">FH2 domain-containing protein</fullName>
    </submittedName>
</protein>
<proteinExistence type="predicted"/>
<sequence length="103" mass="11461">IGRIVEIFKRGPSFPLCEFWLKMSYRPEDAVATLDSDRLRRAAAFFNCSDEECSREAASLRLDVFSGCGGGLSEGLQPSRSRRHPLGHRARPDAAKNGLSVRH</sequence>